<evidence type="ECO:0000313" key="2">
    <source>
        <dbReference type="EMBL" id="KAJ2894097.1"/>
    </source>
</evidence>
<feature type="compositionally biased region" description="Polar residues" evidence="1">
    <location>
        <begin position="1"/>
        <end position="12"/>
    </location>
</feature>
<dbReference type="Proteomes" id="UP001201980">
    <property type="component" value="Unassembled WGS sequence"/>
</dbReference>
<dbReference type="AlphaFoldDB" id="A0AAD5RHN3"/>
<evidence type="ECO:0000256" key="1">
    <source>
        <dbReference type="SAM" id="MobiDB-lite"/>
    </source>
</evidence>
<accession>A0AAD5RHN3</accession>
<name>A0AAD5RHN3_9PEZI</name>
<evidence type="ECO:0000313" key="3">
    <source>
        <dbReference type="Proteomes" id="UP001201980"/>
    </source>
</evidence>
<feature type="region of interest" description="Disordered" evidence="1">
    <location>
        <begin position="1"/>
        <end position="56"/>
    </location>
</feature>
<organism evidence="2 3">
    <name type="scientific">Zalerion maritima</name>
    <dbReference type="NCBI Taxonomy" id="339359"/>
    <lineage>
        <taxon>Eukaryota</taxon>
        <taxon>Fungi</taxon>
        <taxon>Dikarya</taxon>
        <taxon>Ascomycota</taxon>
        <taxon>Pezizomycotina</taxon>
        <taxon>Sordariomycetes</taxon>
        <taxon>Lulworthiomycetidae</taxon>
        <taxon>Lulworthiales</taxon>
        <taxon>Lulworthiaceae</taxon>
        <taxon>Zalerion</taxon>
    </lineage>
</organism>
<feature type="region of interest" description="Disordered" evidence="1">
    <location>
        <begin position="79"/>
        <end position="101"/>
    </location>
</feature>
<keyword evidence="3" id="KW-1185">Reference proteome</keyword>
<feature type="compositionally biased region" description="Basic and acidic residues" evidence="1">
    <location>
        <begin position="79"/>
        <end position="93"/>
    </location>
</feature>
<reference evidence="2" key="1">
    <citation type="submission" date="2022-07" db="EMBL/GenBank/DDBJ databases">
        <title>Draft genome sequence of Zalerion maritima ATCC 34329, a (micro)plastics degrading marine fungus.</title>
        <authorList>
            <person name="Paco A."/>
            <person name="Goncalves M.F.M."/>
            <person name="Rocha-Santos T.A.P."/>
            <person name="Alves A."/>
        </authorList>
    </citation>
    <scope>NUCLEOTIDE SEQUENCE</scope>
    <source>
        <strain evidence="2">ATCC 34329</strain>
    </source>
</reference>
<proteinExistence type="predicted"/>
<feature type="compositionally biased region" description="Basic and acidic residues" evidence="1">
    <location>
        <begin position="218"/>
        <end position="232"/>
    </location>
</feature>
<dbReference type="EMBL" id="JAKWBI020000529">
    <property type="protein sequence ID" value="KAJ2894097.1"/>
    <property type="molecule type" value="Genomic_DNA"/>
</dbReference>
<protein>
    <submittedName>
        <fullName evidence="2">Uncharacterized protein</fullName>
    </submittedName>
</protein>
<comment type="caution">
    <text evidence="2">The sequence shown here is derived from an EMBL/GenBank/DDBJ whole genome shotgun (WGS) entry which is preliminary data.</text>
</comment>
<gene>
    <name evidence="2" type="ORF">MKZ38_007936</name>
</gene>
<feature type="region of interest" description="Disordered" evidence="1">
    <location>
        <begin position="194"/>
        <end position="238"/>
    </location>
</feature>
<sequence length="264" mass="28330">MSSPTSCISSGSVERPQKVKPPNDAGPSLRREHLTAHLSASPRPAPPRFSDRRSEEAVVTLHLPSCPLRQFRDICNSPKRQEIGREGNRRDTPETPWPFLDNTSCRGWDRAGAIAGHNTVEEGGTCFGDADEHRIGSGAAVQAWDVCHAFVSRLRDVARFVGGVISIQEGPAPPGPGMGHARSSNYFVGGLSSGSSNCPKRENLSSRPPVYADTSSKIGDDRQPANDADSRDSSPSVLLGNSFTLLSPPFRPLPVPLEGMIRAS</sequence>